<dbReference type="PROSITE" id="PS51123">
    <property type="entry name" value="OMPA_2"/>
    <property type="match status" value="1"/>
</dbReference>
<dbReference type="NCBIfam" id="TIGR01451">
    <property type="entry name" value="B_ant_repeat"/>
    <property type="match status" value="1"/>
</dbReference>
<keyword evidence="3" id="KW-1133">Transmembrane helix</keyword>
<evidence type="ECO:0000256" key="3">
    <source>
        <dbReference type="SAM" id="Phobius"/>
    </source>
</evidence>
<name>A0A6V8N6N0_9BACT</name>
<dbReference type="Gene3D" id="2.60.40.10">
    <property type="entry name" value="Immunoglobulins"/>
    <property type="match status" value="1"/>
</dbReference>
<feature type="region of interest" description="Disordered" evidence="2">
    <location>
        <begin position="1694"/>
        <end position="1718"/>
    </location>
</feature>
<sequence>MTNATFQQLSRRVPGFHAGEPEGRPVRVANAPSATAPVRRVGRAASAAGRFILLLMLALVLCCAAAPQAGAALQGDLIVNRANLEVEGVTQATSSVTVSVVLRTSSSIEFLKYAAPLADGSLIPGAALVNVDTTSYRTGSSTFAPFAALPAPTPLGASQPLSLASPLPLMTATAYHAGEPVFIRVTDLDQNLDHSVRETITTTIVNTATGETEVLRLTETGPDTGVFVGYIPSRDGSGLSSTGSYNGSIPVTQGNPLTARYVDQVDSSDSSTTSVIVDPLGIVFNSSTGAPIDGATVTLWDVAHNRAASVFGDNGVSSFPSTVVTGSIPKDSTGRAYAFPPGGFRFPFIEPGTYQLRVTPPAGYSVPSAASDAALVQLSGGPFLITTGSRGETFTVNPGPALRIDIPADPVSGKLWLQKAATKSQVSAGDFLPYQINIQNNDQTLAANTILVTDHLPLGFRYRKGSSKLNGLALADPTLSVDGRTLVFAVGDLAPKATASLSYVVEVSAGAKLGTADNTAVAVSAGVSSNTAVAQVEVRSDFLTSRSLILGRVYAGSCSEDAKSVDQGLAGVRIFLEDGSFVDTDKKGMFHFEGVTPTAHVVQLDLDSLPAGYVAVPCEANSRFAGRAYSQFVEPQGGTLWRADFHVAKKNERAVAGEHQPPAALAPVEAAGGADGVQGAGSATETGDHPGPQGAAHSSLGSVHLDLSSSLKDAAVEYLVRIWGPAGKLKNRRLTLTLPPGASYLAGSSELDGVKGDDPAANGHELSYALGDSSEEWVKLIRLRAELKGAGAGDLLTRAKLSFESAAGSQTTPDAENLLRRVSEEGRRAIPDLVLHPHFPTFGAELSDEDRARLDELALLLSVLDIDKITVTGHTDNVRIAPRSREIFRDNKALSLGRASSVGRYLMQKLHLPPAKLELFGFGENRPVASNQSSEGRAENRRVEIRVQAGRLFKKERLELAKEHGSQDLPLAKPLTPPKAEPAPTPAPARAAAAEVVPEKEGAESGPKIKEEPGILSPAAGSVLIHPINGVRVCLPASLAPRLKLDGREISAERIGFTMKDPQTGKAMYSYIGVDFGAAGEHTLTIEGVDPFGNPRFTQSAKLTRSGEVVGLRLLDNRGNVADGKTPVRLKLELLDGAGNRIPAAAELEILEGDLKPYRAEGEKLEAKTGKYERVRVDAQGNALFQPVAKTGLYRLVLGINGVKLEADTYLKPVMRDWILVGIADGTVGYHTIAGHLENAKGAGIDDKLYDEERLAFFAKGTVKGEWLMTAAYDSAKSRGATGNGLFQTIDPNTYYTLYGDASQQQYDAASARKLYLKIERDQFYALFGDFDTGLTVTELSRYSRRLNGVKTEYNGRNFELNAFGSQTGQSYVKDEVQGDGTSGLYHLSRKGIVINSDKVRLEVRDRFRSEVLISSRQLSRFTDYSIDYDSGTLLFKEPIYSRDDQFNPIFIVAEYETNDASSKAITAGGRAGVKLLNDRVKAGVSFVHEGQVSGRGDLIGFDSTVKLTPQTTVKAEVAHTETNFGTSTSANAYLAELAQRTGKLDSRVYYREIETGFGLGQQQGSEVGTRKLGVDAGYKVTDTVSAAAQANRQYNLSTGAVAELAEGKLNYQGANLGASVGLRHASDRLGDGSTQSSDQLSLGTSYLALDKRLTLRANHDQSIAGNNSASYPTRSTLGAEYKLTDRASLFAQQEFTDGNNQRSNSTRGGVKLSPWEGSSLNSSLERNLSESSDRVFALFGLKQTVKLSERWSVDGGLDRSQTLKNAYRFNVNTPPVSGSTEDFTAVSLGADYKETLWTWNGRVEMRTATSQDKWGVVSSVLGEPREGWGASARLQLFNTTGSGQRTLNGDLRFGLVYRPLATRWIILDRLDFLVDRQSGASSSTDNRRAVNNLSLNYKPGRKLQASLQYGAKYVLEKIDGADYSGFTDLIGFEGRYDLTSKWDLGARGTLLHSWGTRQLASSAGLSVGYNLVENAWLSLGYNFTGFTDKDFSQADYTAQGPYLRFRFKFDQNSVKDAVKWLNQ</sequence>
<keyword evidence="6" id="KW-1185">Reference proteome</keyword>
<dbReference type="CDD" id="cd07185">
    <property type="entry name" value="OmpA_C-like"/>
    <property type="match status" value="1"/>
</dbReference>
<evidence type="ECO:0000256" key="1">
    <source>
        <dbReference type="PROSITE-ProRule" id="PRU00473"/>
    </source>
</evidence>
<feature type="compositionally biased region" description="Pro residues" evidence="2">
    <location>
        <begin position="975"/>
        <end position="987"/>
    </location>
</feature>
<accession>A0A6V8N6N0</accession>
<dbReference type="InterPro" id="IPR006665">
    <property type="entry name" value="OmpA-like"/>
</dbReference>
<feature type="compositionally biased region" description="Polar residues" evidence="2">
    <location>
        <begin position="1694"/>
        <end position="1708"/>
    </location>
</feature>
<feature type="compositionally biased region" description="Basic and acidic residues" evidence="2">
    <location>
        <begin position="997"/>
        <end position="1013"/>
    </location>
</feature>
<dbReference type="PANTHER" id="PTHR30329:SF21">
    <property type="entry name" value="LIPOPROTEIN YIAD-RELATED"/>
    <property type="match status" value="1"/>
</dbReference>
<feature type="region of interest" description="Disordered" evidence="2">
    <location>
        <begin position="672"/>
        <end position="700"/>
    </location>
</feature>
<keyword evidence="3" id="KW-0812">Transmembrane</keyword>
<dbReference type="Gene3D" id="3.30.1330.60">
    <property type="entry name" value="OmpA-like domain"/>
    <property type="match status" value="1"/>
</dbReference>
<organism evidence="5 6">
    <name type="scientific">Geomonas limicola</name>
    <dbReference type="NCBI Taxonomy" id="2740186"/>
    <lineage>
        <taxon>Bacteria</taxon>
        <taxon>Pseudomonadati</taxon>
        <taxon>Thermodesulfobacteriota</taxon>
        <taxon>Desulfuromonadia</taxon>
        <taxon>Geobacterales</taxon>
        <taxon>Geobacteraceae</taxon>
        <taxon>Geomonas</taxon>
    </lineage>
</organism>
<evidence type="ECO:0000256" key="2">
    <source>
        <dbReference type="SAM" id="MobiDB-lite"/>
    </source>
</evidence>
<dbReference type="InterPro" id="IPR013783">
    <property type="entry name" value="Ig-like_fold"/>
</dbReference>
<proteinExistence type="predicted"/>
<keyword evidence="1 3" id="KW-0472">Membrane</keyword>
<feature type="transmembrane region" description="Helical" evidence="3">
    <location>
        <begin position="47"/>
        <end position="67"/>
    </location>
</feature>
<evidence type="ECO:0000313" key="6">
    <source>
        <dbReference type="Proteomes" id="UP000587586"/>
    </source>
</evidence>
<dbReference type="Proteomes" id="UP000587586">
    <property type="component" value="Unassembled WGS sequence"/>
</dbReference>
<evidence type="ECO:0000313" key="5">
    <source>
        <dbReference type="EMBL" id="GFO67213.1"/>
    </source>
</evidence>
<feature type="compositionally biased region" description="Polar residues" evidence="2">
    <location>
        <begin position="1"/>
        <end position="10"/>
    </location>
</feature>
<dbReference type="SUPFAM" id="SSF103088">
    <property type="entry name" value="OmpA-like"/>
    <property type="match status" value="1"/>
</dbReference>
<gene>
    <name evidence="5" type="ORF">GMLC_07920</name>
</gene>
<dbReference type="InterPro" id="IPR036737">
    <property type="entry name" value="OmpA-like_sf"/>
</dbReference>
<dbReference type="Pfam" id="PF01345">
    <property type="entry name" value="DUF11"/>
    <property type="match status" value="1"/>
</dbReference>
<dbReference type="GO" id="GO:0016020">
    <property type="term" value="C:membrane"/>
    <property type="evidence" value="ECO:0007669"/>
    <property type="project" value="UniProtKB-UniRule"/>
</dbReference>
<dbReference type="InterPro" id="IPR050330">
    <property type="entry name" value="Bact_OuterMem_StrucFunc"/>
</dbReference>
<dbReference type="InterPro" id="IPR001434">
    <property type="entry name" value="OmcB-like_DUF11"/>
</dbReference>
<dbReference type="EMBL" id="BLXZ01000002">
    <property type="protein sequence ID" value="GFO67213.1"/>
    <property type="molecule type" value="Genomic_DNA"/>
</dbReference>
<dbReference type="PANTHER" id="PTHR30329">
    <property type="entry name" value="STATOR ELEMENT OF FLAGELLAR MOTOR COMPLEX"/>
    <property type="match status" value="1"/>
</dbReference>
<reference evidence="6" key="1">
    <citation type="submission" date="2020-06" db="EMBL/GenBank/DDBJ databases">
        <title>Draft genomic sequecing of Geomonas sp. Red745.</title>
        <authorList>
            <person name="Itoh H."/>
            <person name="Xu Z.X."/>
            <person name="Ushijima N."/>
            <person name="Masuda Y."/>
            <person name="Shiratori Y."/>
            <person name="Senoo K."/>
        </authorList>
    </citation>
    <scope>NUCLEOTIDE SEQUENCE [LARGE SCALE GENOMIC DNA]</scope>
    <source>
        <strain evidence="6">Red745</strain>
    </source>
</reference>
<dbReference type="InterPro" id="IPR047589">
    <property type="entry name" value="DUF11_rpt"/>
</dbReference>
<dbReference type="RefSeq" id="WP_183359768.1">
    <property type="nucleotide sequence ID" value="NZ_BLXZ01000002.1"/>
</dbReference>
<dbReference type="SUPFAM" id="SSF56935">
    <property type="entry name" value="Porins"/>
    <property type="match status" value="1"/>
</dbReference>
<feature type="domain" description="OmpA-like" evidence="4">
    <location>
        <begin position="826"/>
        <end position="951"/>
    </location>
</feature>
<feature type="region of interest" description="Disordered" evidence="2">
    <location>
        <begin position="963"/>
        <end position="1013"/>
    </location>
</feature>
<evidence type="ECO:0000259" key="4">
    <source>
        <dbReference type="PROSITE" id="PS51123"/>
    </source>
</evidence>
<dbReference type="Pfam" id="PF00691">
    <property type="entry name" value="OmpA"/>
    <property type="match status" value="1"/>
</dbReference>
<comment type="caution">
    <text evidence="5">The sequence shown here is derived from an EMBL/GenBank/DDBJ whole genome shotgun (WGS) entry which is preliminary data.</text>
</comment>
<protein>
    <recommendedName>
        <fullName evidence="4">OmpA-like domain-containing protein</fullName>
    </recommendedName>
</protein>
<feature type="region of interest" description="Disordered" evidence="2">
    <location>
        <begin position="1"/>
        <end position="28"/>
    </location>
</feature>